<keyword evidence="3 5" id="KW-0067">ATP-binding</keyword>
<comment type="catalytic activity">
    <reaction evidence="5">
        <text>ATP + H2O = ADP + phosphate + H(+)</text>
        <dbReference type="Rhea" id="RHEA:13065"/>
        <dbReference type="ChEBI" id="CHEBI:15377"/>
        <dbReference type="ChEBI" id="CHEBI:15378"/>
        <dbReference type="ChEBI" id="CHEBI:30616"/>
        <dbReference type="ChEBI" id="CHEBI:43474"/>
        <dbReference type="ChEBI" id="CHEBI:456216"/>
        <dbReference type="EC" id="3.6.4.13"/>
    </reaction>
</comment>
<evidence type="ECO:0000256" key="5">
    <source>
        <dbReference type="RuleBase" id="RU365068"/>
    </source>
</evidence>
<proteinExistence type="inferred from homology"/>
<accession>A0A396G966</accession>
<comment type="function">
    <text evidence="5">RNA helicase.</text>
</comment>
<dbReference type="EMBL" id="PSQE01000029">
    <property type="protein sequence ID" value="RHN38392.1"/>
    <property type="molecule type" value="Genomic_DNA"/>
</dbReference>
<dbReference type="AlphaFoldDB" id="A0A396G966"/>
<dbReference type="GO" id="GO:0003724">
    <property type="term" value="F:RNA helicase activity"/>
    <property type="evidence" value="ECO:0007669"/>
    <property type="project" value="UniProtKB-EC"/>
</dbReference>
<gene>
    <name evidence="7" type="ORF">MtrunA17_Chr0c30g0494081</name>
</gene>
<evidence type="ECO:0000256" key="3">
    <source>
        <dbReference type="ARBA" id="ARBA00022840"/>
    </source>
</evidence>
<evidence type="ECO:0000313" key="7">
    <source>
        <dbReference type="EMBL" id="RHN38392.1"/>
    </source>
</evidence>
<evidence type="ECO:0000256" key="2">
    <source>
        <dbReference type="ARBA" id="ARBA00022801"/>
    </source>
</evidence>
<protein>
    <recommendedName>
        <fullName evidence="5">ATP-dependent RNA helicase</fullName>
        <ecNumber evidence="5">3.6.4.13</ecNumber>
    </recommendedName>
</protein>
<evidence type="ECO:0000256" key="1">
    <source>
        <dbReference type="ARBA" id="ARBA00022741"/>
    </source>
</evidence>
<comment type="similarity">
    <text evidence="5">Belongs to the DEAD box helicase family.</text>
</comment>
<dbReference type="Gramene" id="rna50791">
    <property type="protein sequence ID" value="RHN38392.1"/>
    <property type="gene ID" value="gene50791"/>
</dbReference>
<feature type="domain" description="Helicase C-terminal" evidence="6">
    <location>
        <begin position="15"/>
        <end position="56"/>
    </location>
</feature>
<dbReference type="PANTHER" id="PTHR24031">
    <property type="entry name" value="RNA HELICASE"/>
    <property type="match status" value="1"/>
</dbReference>
<comment type="domain">
    <text evidence="5">The Q motif is unique to and characteristic of the DEAD box family of RNA helicases and controls ATP binding and hydrolysis.</text>
</comment>
<keyword evidence="4 5" id="KW-0694">RNA-binding</keyword>
<evidence type="ECO:0000313" key="8">
    <source>
        <dbReference type="Proteomes" id="UP000265566"/>
    </source>
</evidence>
<evidence type="ECO:0000259" key="6">
    <source>
        <dbReference type="Pfam" id="PF00271"/>
    </source>
</evidence>
<evidence type="ECO:0000256" key="4">
    <source>
        <dbReference type="ARBA" id="ARBA00022884"/>
    </source>
</evidence>
<keyword evidence="2 5" id="KW-0378">Hydrolase</keyword>
<comment type="caution">
    <text evidence="7">The sequence shown here is derived from an EMBL/GenBank/DDBJ whole genome shotgun (WGS) entry which is preliminary data.</text>
</comment>
<organism evidence="7 8">
    <name type="scientific">Medicago truncatula</name>
    <name type="common">Barrel medic</name>
    <name type="synonym">Medicago tribuloides</name>
    <dbReference type="NCBI Taxonomy" id="3880"/>
    <lineage>
        <taxon>Eukaryota</taxon>
        <taxon>Viridiplantae</taxon>
        <taxon>Streptophyta</taxon>
        <taxon>Embryophyta</taxon>
        <taxon>Tracheophyta</taxon>
        <taxon>Spermatophyta</taxon>
        <taxon>Magnoliopsida</taxon>
        <taxon>eudicotyledons</taxon>
        <taxon>Gunneridae</taxon>
        <taxon>Pentapetalae</taxon>
        <taxon>rosids</taxon>
        <taxon>fabids</taxon>
        <taxon>Fabales</taxon>
        <taxon>Fabaceae</taxon>
        <taxon>Papilionoideae</taxon>
        <taxon>50 kb inversion clade</taxon>
        <taxon>NPAAA clade</taxon>
        <taxon>Hologalegina</taxon>
        <taxon>IRL clade</taxon>
        <taxon>Trifolieae</taxon>
        <taxon>Medicago</taxon>
    </lineage>
</organism>
<sequence length="65" mass="7217">MVMMDCCFFNSGVRKGGGYLLVATDVAARGVDFPEMTHIYNYDLPKTAIDYLHRAGGPVENPFLM</sequence>
<keyword evidence="1 5" id="KW-0547">Nucleotide-binding</keyword>
<keyword evidence="5 7" id="KW-0347">Helicase</keyword>
<name>A0A396G966_MEDTR</name>
<dbReference type="EC" id="3.6.4.13" evidence="5"/>
<dbReference type="SUPFAM" id="SSF52540">
    <property type="entry name" value="P-loop containing nucleoside triphosphate hydrolases"/>
    <property type="match status" value="1"/>
</dbReference>
<dbReference type="GO" id="GO:0016887">
    <property type="term" value="F:ATP hydrolysis activity"/>
    <property type="evidence" value="ECO:0007669"/>
    <property type="project" value="RHEA"/>
</dbReference>
<dbReference type="Pfam" id="PF00271">
    <property type="entry name" value="Helicase_C"/>
    <property type="match status" value="1"/>
</dbReference>
<dbReference type="GO" id="GO:0003723">
    <property type="term" value="F:RNA binding"/>
    <property type="evidence" value="ECO:0007669"/>
    <property type="project" value="UniProtKB-UniRule"/>
</dbReference>
<reference evidence="8" key="1">
    <citation type="journal article" date="2018" name="Nat. Plants">
        <title>Whole-genome landscape of Medicago truncatula symbiotic genes.</title>
        <authorList>
            <person name="Pecrix Y."/>
            <person name="Staton S.E."/>
            <person name="Sallet E."/>
            <person name="Lelandais-Briere C."/>
            <person name="Moreau S."/>
            <person name="Carrere S."/>
            <person name="Blein T."/>
            <person name="Jardinaud M.F."/>
            <person name="Latrasse D."/>
            <person name="Zouine M."/>
            <person name="Zahm M."/>
            <person name="Kreplak J."/>
            <person name="Mayjonade B."/>
            <person name="Satge C."/>
            <person name="Perez M."/>
            <person name="Cauet S."/>
            <person name="Marande W."/>
            <person name="Chantry-Darmon C."/>
            <person name="Lopez-Roques C."/>
            <person name="Bouchez O."/>
            <person name="Berard A."/>
            <person name="Debelle F."/>
            <person name="Munos S."/>
            <person name="Bendahmane A."/>
            <person name="Berges H."/>
            <person name="Niebel A."/>
            <person name="Buitink J."/>
            <person name="Frugier F."/>
            <person name="Benhamed M."/>
            <person name="Crespi M."/>
            <person name="Gouzy J."/>
            <person name="Gamas P."/>
        </authorList>
    </citation>
    <scope>NUCLEOTIDE SEQUENCE [LARGE SCALE GENOMIC DNA]</scope>
    <source>
        <strain evidence="8">cv. Jemalong A17</strain>
    </source>
</reference>
<dbReference type="Gene3D" id="3.40.50.300">
    <property type="entry name" value="P-loop containing nucleotide triphosphate hydrolases"/>
    <property type="match status" value="1"/>
</dbReference>
<dbReference type="InterPro" id="IPR001650">
    <property type="entry name" value="Helicase_C-like"/>
</dbReference>
<dbReference type="Proteomes" id="UP000265566">
    <property type="component" value="Unassembled WGS sequence"/>
</dbReference>
<dbReference type="GO" id="GO:0005524">
    <property type="term" value="F:ATP binding"/>
    <property type="evidence" value="ECO:0007669"/>
    <property type="project" value="UniProtKB-UniRule"/>
</dbReference>
<dbReference type="InterPro" id="IPR027417">
    <property type="entry name" value="P-loop_NTPase"/>
</dbReference>